<accession>A0A2S8I0B1</accession>
<name>A0A2S8I0B1_BURCE</name>
<protein>
    <submittedName>
        <fullName evidence="1">Phage head protein</fullName>
    </submittedName>
</protein>
<dbReference type="EMBL" id="PUIQ01000095">
    <property type="protein sequence ID" value="PQP08161.1"/>
    <property type="molecule type" value="Genomic_DNA"/>
</dbReference>
<evidence type="ECO:0000313" key="1">
    <source>
        <dbReference type="EMBL" id="PQP08161.1"/>
    </source>
</evidence>
<sequence>MSSFIAPARTTADAPGAAATIANDGWFPDIDIGDLRESTKIDGTVTAERLRRAVIEAISTVNNDLAEWQAVQSAAGHADLASVPAKKIDGVSVQVSRYVRAVYSLTHADITEKYAGYDSTKSGGQKAENLEDTVCTSRRNARWAMNDIRGIRRSTIELI</sequence>
<dbReference type="RefSeq" id="WP_105393756.1">
    <property type="nucleotide sequence ID" value="NZ_PUIQ01000095.1"/>
</dbReference>
<proteinExistence type="predicted"/>
<gene>
    <name evidence="1" type="ORF">C5615_36750</name>
</gene>
<reference evidence="1 2" key="1">
    <citation type="submission" date="2018-02" db="EMBL/GenBank/DDBJ databases">
        <title>Draft genome sequencing of Burkholderia cepacia Y14-15.</title>
        <authorList>
            <person name="Zheng B.-X."/>
        </authorList>
    </citation>
    <scope>NUCLEOTIDE SEQUENCE [LARGE SCALE GENOMIC DNA]</scope>
    <source>
        <strain evidence="1 2">Y14-15</strain>
    </source>
</reference>
<dbReference type="AlphaFoldDB" id="A0A2S8I0B1"/>
<dbReference type="Pfam" id="PF05926">
    <property type="entry name" value="Phage_GPL"/>
    <property type="match status" value="1"/>
</dbReference>
<comment type="caution">
    <text evidence="1">The sequence shown here is derived from an EMBL/GenBank/DDBJ whole genome shotgun (WGS) entry which is preliminary data.</text>
</comment>
<evidence type="ECO:0000313" key="2">
    <source>
        <dbReference type="Proteomes" id="UP000238206"/>
    </source>
</evidence>
<dbReference type="Proteomes" id="UP000238206">
    <property type="component" value="Unassembled WGS sequence"/>
</dbReference>
<dbReference type="InterPro" id="IPR009225">
    <property type="entry name" value="Phage_head_completion_GpL"/>
</dbReference>
<organism evidence="1 2">
    <name type="scientific">Burkholderia cepacia</name>
    <name type="common">Pseudomonas cepacia</name>
    <dbReference type="NCBI Taxonomy" id="292"/>
    <lineage>
        <taxon>Bacteria</taxon>
        <taxon>Pseudomonadati</taxon>
        <taxon>Pseudomonadota</taxon>
        <taxon>Betaproteobacteria</taxon>
        <taxon>Burkholderiales</taxon>
        <taxon>Burkholderiaceae</taxon>
        <taxon>Burkholderia</taxon>
        <taxon>Burkholderia cepacia complex</taxon>
    </lineage>
</organism>